<dbReference type="PANTHER" id="PTHR24148">
    <property type="entry name" value="ANKYRIN REPEAT DOMAIN-CONTAINING PROTEIN 39 HOMOLOG-RELATED"/>
    <property type="match status" value="1"/>
</dbReference>
<dbReference type="InterPro" id="IPR052895">
    <property type="entry name" value="HetReg/Transcr_Mod"/>
</dbReference>
<name>A0AAE0MYR3_9PEZI</name>
<reference evidence="2" key="2">
    <citation type="submission" date="2023-06" db="EMBL/GenBank/DDBJ databases">
        <authorList>
            <consortium name="Lawrence Berkeley National Laboratory"/>
            <person name="Haridas S."/>
            <person name="Hensen N."/>
            <person name="Bonometti L."/>
            <person name="Westerberg I."/>
            <person name="Brannstrom I.O."/>
            <person name="Guillou S."/>
            <person name="Cros-Aarteil S."/>
            <person name="Calhoun S."/>
            <person name="Kuo A."/>
            <person name="Mondo S."/>
            <person name="Pangilinan J."/>
            <person name="Riley R."/>
            <person name="Labutti K."/>
            <person name="Andreopoulos B."/>
            <person name="Lipzen A."/>
            <person name="Chen C."/>
            <person name="Yanf M."/>
            <person name="Daum C."/>
            <person name="Ng V."/>
            <person name="Clum A."/>
            <person name="Steindorff A."/>
            <person name="Ohm R."/>
            <person name="Martin F."/>
            <person name="Silar P."/>
            <person name="Natvig D."/>
            <person name="Lalanne C."/>
            <person name="Gautier V."/>
            <person name="Ament-Velasquez S.L."/>
            <person name="Kruys A."/>
            <person name="Hutchinson M.I."/>
            <person name="Powell A.J."/>
            <person name="Barry K."/>
            <person name="Miller A.N."/>
            <person name="Grigoriev I.V."/>
            <person name="Debuchy R."/>
            <person name="Gladieux P."/>
            <person name="Thoren M.H."/>
            <person name="Johannesson H."/>
        </authorList>
    </citation>
    <scope>NUCLEOTIDE SEQUENCE</scope>
    <source>
        <strain evidence="2">CBS 958.72</strain>
    </source>
</reference>
<dbReference type="PANTHER" id="PTHR24148:SF80">
    <property type="entry name" value="HETEROKARYON INCOMPATIBILITY DOMAIN-CONTAINING PROTEIN"/>
    <property type="match status" value="1"/>
</dbReference>
<sequence>MNPFEYKPLESATTIRVLVLGPSSDKDRSTLPSCRIVHIDRGSLWKIPGDDPETSTGFYEAVSYAWGDPDFSEELPIEDSSYLRITPTVKAMLCQFRHKSKTRRLWIDAVCLNQADDGEKAAQIPLMGDIYRQAAKVRIWLGSADPSTPHAIAALHSVAGRGTPPSTEMTASLDNFVKRPWFSRRWIVQEAAVSHARTVHCGPYKLSWEWMVDAFEELLASRGVVESPSPLAVVESNLWSTVTIRKRRSDIMALLWDFDKSTCSDPHDAIFTLMGLARNISDARATGWGDRGLTVPVAYDLSWVATYAHLARSLIRHGHASLLFNRLVAFGSLYKQNPSLPSWVPAWNRAREFTVPPVVFEFKYSRFASEYPFWNYRKMAKKMAVSF</sequence>
<dbReference type="Proteomes" id="UP001287356">
    <property type="component" value="Unassembled WGS sequence"/>
</dbReference>
<protein>
    <submittedName>
        <fullName evidence="2">Heterokaryon incompatibility protein-domain-containing protein</fullName>
    </submittedName>
</protein>
<comment type="caution">
    <text evidence="2">The sequence shown here is derived from an EMBL/GenBank/DDBJ whole genome shotgun (WGS) entry which is preliminary data.</text>
</comment>
<dbReference type="InterPro" id="IPR010730">
    <property type="entry name" value="HET"/>
</dbReference>
<gene>
    <name evidence="2" type="ORF">B0T24DRAFT_692336</name>
</gene>
<feature type="domain" description="Heterokaryon incompatibility" evidence="1">
    <location>
        <begin position="59"/>
        <end position="190"/>
    </location>
</feature>
<proteinExistence type="predicted"/>
<accession>A0AAE0MYR3</accession>
<evidence type="ECO:0000259" key="1">
    <source>
        <dbReference type="Pfam" id="PF06985"/>
    </source>
</evidence>
<evidence type="ECO:0000313" key="3">
    <source>
        <dbReference type="Proteomes" id="UP001287356"/>
    </source>
</evidence>
<organism evidence="2 3">
    <name type="scientific">Lasiosphaeria ovina</name>
    <dbReference type="NCBI Taxonomy" id="92902"/>
    <lineage>
        <taxon>Eukaryota</taxon>
        <taxon>Fungi</taxon>
        <taxon>Dikarya</taxon>
        <taxon>Ascomycota</taxon>
        <taxon>Pezizomycotina</taxon>
        <taxon>Sordariomycetes</taxon>
        <taxon>Sordariomycetidae</taxon>
        <taxon>Sordariales</taxon>
        <taxon>Lasiosphaeriaceae</taxon>
        <taxon>Lasiosphaeria</taxon>
    </lineage>
</organism>
<reference evidence="2" key="1">
    <citation type="journal article" date="2023" name="Mol. Phylogenet. Evol.">
        <title>Genome-scale phylogeny and comparative genomics of the fungal order Sordariales.</title>
        <authorList>
            <person name="Hensen N."/>
            <person name="Bonometti L."/>
            <person name="Westerberg I."/>
            <person name="Brannstrom I.O."/>
            <person name="Guillou S."/>
            <person name="Cros-Aarteil S."/>
            <person name="Calhoun S."/>
            <person name="Haridas S."/>
            <person name="Kuo A."/>
            <person name="Mondo S."/>
            <person name="Pangilinan J."/>
            <person name="Riley R."/>
            <person name="LaButti K."/>
            <person name="Andreopoulos B."/>
            <person name="Lipzen A."/>
            <person name="Chen C."/>
            <person name="Yan M."/>
            <person name="Daum C."/>
            <person name="Ng V."/>
            <person name="Clum A."/>
            <person name="Steindorff A."/>
            <person name="Ohm R.A."/>
            <person name="Martin F."/>
            <person name="Silar P."/>
            <person name="Natvig D.O."/>
            <person name="Lalanne C."/>
            <person name="Gautier V."/>
            <person name="Ament-Velasquez S.L."/>
            <person name="Kruys A."/>
            <person name="Hutchinson M.I."/>
            <person name="Powell A.J."/>
            <person name="Barry K."/>
            <person name="Miller A.N."/>
            <person name="Grigoriev I.V."/>
            <person name="Debuchy R."/>
            <person name="Gladieux P."/>
            <person name="Hiltunen Thoren M."/>
            <person name="Johannesson H."/>
        </authorList>
    </citation>
    <scope>NUCLEOTIDE SEQUENCE</scope>
    <source>
        <strain evidence="2">CBS 958.72</strain>
    </source>
</reference>
<evidence type="ECO:0000313" key="2">
    <source>
        <dbReference type="EMBL" id="KAK3361345.1"/>
    </source>
</evidence>
<dbReference type="EMBL" id="JAULSN010000012">
    <property type="protein sequence ID" value="KAK3361345.1"/>
    <property type="molecule type" value="Genomic_DNA"/>
</dbReference>
<dbReference type="Pfam" id="PF06985">
    <property type="entry name" value="HET"/>
    <property type="match status" value="1"/>
</dbReference>
<dbReference type="AlphaFoldDB" id="A0AAE0MYR3"/>
<keyword evidence="3" id="KW-1185">Reference proteome</keyword>